<sequence>MNHYRILPIDMRHHHYEVHPCPTIPPSIRHVSSKRSHRRIPSLQPYIHHTLPTLYSGKILHTHKNRTLNLGKNRSSTTVHTRQHATMEKEAEGIKSNA</sequence>
<evidence type="ECO:0000313" key="3">
    <source>
        <dbReference type="Proteomes" id="UP000253729"/>
    </source>
</evidence>
<evidence type="ECO:0000256" key="1">
    <source>
        <dbReference type="SAM" id="MobiDB-lite"/>
    </source>
</evidence>
<reference evidence="2 3" key="1">
    <citation type="submission" date="2018-07" db="EMBL/GenBank/DDBJ databases">
        <title>The genomes of Aspergillus section Nigri reveals drivers in fungal speciation.</title>
        <authorList>
            <consortium name="DOE Joint Genome Institute"/>
            <person name="Vesth T.C."/>
            <person name="Nybo J."/>
            <person name="Theobald S."/>
            <person name="Brandl J."/>
            <person name="Frisvad J.C."/>
            <person name="Nielsen K.F."/>
            <person name="Lyhne E.K."/>
            <person name="Kogle M.E."/>
            <person name="Kuo A."/>
            <person name="Riley R."/>
            <person name="Clum A."/>
            <person name="Nolan M."/>
            <person name="Lipzen A."/>
            <person name="Salamov A."/>
            <person name="Henrissat B."/>
            <person name="Wiebenga A."/>
            <person name="De vries R.P."/>
            <person name="Grigoriev I.V."/>
            <person name="Mortensen U.H."/>
            <person name="Andersen M.R."/>
            <person name="Baker S.E."/>
        </authorList>
    </citation>
    <scope>NUCLEOTIDE SEQUENCE [LARGE SCALE GENOMIC DNA]</scope>
    <source>
        <strain evidence="2 3">CBS 139.54b</strain>
    </source>
</reference>
<dbReference type="Proteomes" id="UP000253729">
    <property type="component" value="Unassembled WGS sequence"/>
</dbReference>
<evidence type="ECO:0000313" key="2">
    <source>
        <dbReference type="EMBL" id="RDH29657.1"/>
    </source>
</evidence>
<proteinExistence type="predicted"/>
<dbReference type="AlphaFoldDB" id="A0A3F3PRU6"/>
<feature type="compositionally biased region" description="Polar residues" evidence="1">
    <location>
        <begin position="70"/>
        <end position="80"/>
    </location>
</feature>
<accession>A0A3F3PRU6</accession>
<dbReference type="GeneID" id="38135884"/>
<dbReference type="EMBL" id="KZ852066">
    <property type="protein sequence ID" value="RDH29657.1"/>
    <property type="molecule type" value="Genomic_DNA"/>
</dbReference>
<gene>
    <name evidence="2" type="ORF">BDQ94DRAFT_150175</name>
</gene>
<organism evidence="2 3">
    <name type="scientific">Aspergillus welwitschiae</name>
    <dbReference type="NCBI Taxonomy" id="1341132"/>
    <lineage>
        <taxon>Eukaryota</taxon>
        <taxon>Fungi</taxon>
        <taxon>Dikarya</taxon>
        <taxon>Ascomycota</taxon>
        <taxon>Pezizomycotina</taxon>
        <taxon>Eurotiomycetes</taxon>
        <taxon>Eurotiomycetidae</taxon>
        <taxon>Eurotiales</taxon>
        <taxon>Aspergillaceae</taxon>
        <taxon>Aspergillus</taxon>
        <taxon>Aspergillus subgen. Circumdati</taxon>
    </lineage>
</organism>
<dbReference type="RefSeq" id="XP_026622679.1">
    <property type="nucleotide sequence ID" value="XM_026767528.1"/>
</dbReference>
<feature type="region of interest" description="Disordered" evidence="1">
    <location>
        <begin position="70"/>
        <end position="98"/>
    </location>
</feature>
<name>A0A3F3PRU6_9EURO</name>
<protein>
    <submittedName>
        <fullName evidence="2">Uncharacterized protein</fullName>
    </submittedName>
</protein>
<keyword evidence="3" id="KW-1185">Reference proteome</keyword>
<feature type="compositionally biased region" description="Basic and acidic residues" evidence="1">
    <location>
        <begin position="85"/>
        <end position="98"/>
    </location>
</feature>